<dbReference type="EMBL" id="LCTW02000519">
    <property type="protein sequence ID" value="KXX73187.1"/>
    <property type="molecule type" value="Genomic_DNA"/>
</dbReference>
<feature type="signal peptide" evidence="1">
    <location>
        <begin position="1"/>
        <end position="18"/>
    </location>
</feature>
<reference evidence="3 4" key="1">
    <citation type="journal article" date="2016" name="Genome Announc.">
        <title>Genome Sequence of Madurella mycetomatis mm55, Isolated from a Human Mycetoma Case in Sudan.</title>
        <authorList>
            <person name="Smit S."/>
            <person name="Derks M.F."/>
            <person name="Bervoets S."/>
            <person name="Fahal A."/>
            <person name="van Leeuwen W."/>
            <person name="van Belkum A."/>
            <person name="van de Sande W.W."/>
        </authorList>
    </citation>
    <scope>NUCLEOTIDE SEQUENCE [LARGE SCALE GENOMIC DNA]</scope>
    <source>
        <strain evidence="4">mm55</strain>
    </source>
</reference>
<dbReference type="AlphaFoldDB" id="A0A175VNX4"/>
<sequence>MKAINLLAPLLAFPAAQAACSREALLQTVDEYLLGLSMGLAGPLQNIADDFTYIENNKNIKIISGLLGNILKIEHNRTTVDMEACATYTEVISATSYRPWVAGTQILHHTHDNSVYLIDSIVSTTGSLFFNATQTLYYAQQEDWGVIEPSKRGSRETLKAAADAYLDMWHNKSAIDAVPWGTPCARLEGSLYTGTGSPDDSCKVGIPTNNTQLPISNRRYVIDETVGSVNVLCAFEPLDNAPDSHEFRLEGGKLRYVHTITVTKERTTFPAE</sequence>
<evidence type="ECO:0000313" key="4">
    <source>
        <dbReference type="Proteomes" id="UP000078237"/>
    </source>
</evidence>
<comment type="caution">
    <text evidence="3">The sequence shown here is derived from an EMBL/GenBank/DDBJ whole genome shotgun (WGS) entry which is preliminary data.</text>
</comment>
<organism evidence="3 4">
    <name type="scientific">Madurella mycetomatis</name>
    <dbReference type="NCBI Taxonomy" id="100816"/>
    <lineage>
        <taxon>Eukaryota</taxon>
        <taxon>Fungi</taxon>
        <taxon>Dikarya</taxon>
        <taxon>Ascomycota</taxon>
        <taxon>Pezizomycotina</taxon>
        <taxon>Sordariomycetes</taxon>
        <taxon>Sordariomycetidae</taxon>
        <taxon>Sordariales</taxon>
        <taxon>Sordariales incertae sedis</taxon>
        <taxon>Madurella</taxon>
    </lineage>
</organism>
<name>A0A175VNX4_9PEZI</name>
<accession>A0A175VNX4</accession>
<dbReference type="Proteomes" id="UP000078237">
    <property type="component" value="Unassembled WGS sequence"/>
</dbReference>
<dbReference type="InterPro" id="IPR058334">
    <property type="entry name" value="DUF8021"/>
</dbReference>
<proteinExistence type="predicted"/>
<dbReference type="STRING" id="100816.A0A175VNX4"/>
<evidence type="ECO:0000259" key="2">
    <source>
        <dbReference type="Pfam" id="PF26061"/>
    </source>
</evidence>
<feature type="chain" id="PRO_5008043141" description="DUF8021 domain-containing protein" evidence="1">
    <location>
        <begin position="19"/>
        <end position="272"/>
    </location>
</feature>
<dbReference type="VEuPathDB" id="FungiDB:MMYC01_210317"/>
<keyword evidence="1" id="KW-0732">Signal</keyword>
<evidence type="ECO:0000256" key="1">
    <source>
        <dbReference type="SAM" id="SignalP"/>
    </source>
</evidence>
<feature type="domain" description="DUF8021" evidence="2">
    <location>
        <begin position="151"/>
        <end position="261"/>
    </location>
</feature>
<gene>
    <name evidence="3" type="ORF">MMYC01_210317</name>
</gene>
<protein>
    <recommendedName>
        <fullName evidence="2">DUF8021 domain-containing protein</fullName>
    </recommendedName>
</protein>
<keyword evidence="4" id="KW-1185">Reference proteome</keyword>
<evidence type="ECO:0000313" key="3">
    <source>
        <dbReference type="EMBL" id="KXX73187.1"/>
    </source>
</evidence>
<dbReference type="Pfam" id="PF26061">
    <property type="entry name" value="DUF8021"/>
    <property type="match status" value="1"/>
</dbReference>
<dbReference type="OrthoDB" id="3504677at2759"/>